<dbReference type="InterPro" id="IPR005467">
    <property type="entry name" value="His_kinase_dom"/>
</dbReference>
<dbReference type="SUPFAM" id="SSF55785">
    <property type="entry name" value="PYP-like sensor domain (PAS domain)"/>
    <property type="match status" value="1"/>
</dbReference>
<evidence type="ECO:0000256" key="1">
    <source>
        <dbReference type="ARBA" id="ARBA00000085"/>
    </source>
</evidence>
<dbReference type="Proteomes" id="UP000503640">
    <property type="component" value="Unassembled WGS sequence"/>
</dbReference>
<dbReference type="AlphaFoldDB" id="A0A7I9VRT7"/>
<dbReference type="InterPro" id="IPR000014">
    <property type="entry name" value="PAS"/>
</dbReference>
<dbReference type="Gene3D" id="3.40.50.2300">
    <property type="match status" value="1"/>
</dbReference>
<dbReference type="InterPro" id="IPR013655">
    <property type="entry name" value="PAS_fold_3"/>
</dbReference>
<dbReference type="SUPFAM" id="SSF55874">
    <property type="entry name" value="ATPase domain of HSP90 chaperone/DNA topoisomerase II/histidine kinase"/>
    <property type="match status" value="1"/>
</dbReference>
<evidence type="ECO:0000256" key="3">
    <source>
        <dbReference type="ARBA" id="ARBA00022553"/>
    </source>
</evidence>
<reference evidence="8" key="1">
    <citation type="journal article" date="2020" name="Appl. Environ. Microbiol.">
        <title>Diazotrophic Anaeromyxobacter Isolates from Soils.</title>
        <authorList>
            <person name="Masuda Y."/>
            <person name="Yamanaka H."/>
            <person name="Xu Z.X."/>
            <person name="Shiratori Y."/>
            <person name="Aono T."/>
            <person name="Amachi S."/>
            <person name="Senoo K."/>
            <person name="Itoh H."/>
        </authorList>
    </citation>
    <scope>NUCLEOTIDE SEQUENCE [LARGE SCALE GENOMIC DNA]</scope>
    <source>
        <strain evidence="8">R267</strain>
    </source>
</reference>
<dbReference type="GO" id="GO:0000155">
    <property type="term" value="F:phosphorelay sensor kinase activity"/>
    <property type="evidence" value="ECO:0007669"/>
    <property type="project" value="InterPro"/>
</dbReference>
<dbReference type="Gene3D" id="1.10.287.130">
    <property type="match status" value="1"/>
</dbReference>
<dbReference type="CDD" id="cd00082">
    <property type="entry name" value="HisKA"/>
    <property type="match status" value="1"/>
</dbReference>
<dbReference type="SUPFAM" id="SSF52172">
    <property type="entry name" value="CheY-like"/>
    <property type="match status" value="1"/>
</dbReference>
<dbReference type="Gene3D" id="3.30.450.40">
    <property type="match status" value="1"/>
</dbReference>
<evidence type="ECO:0000259" key="5">
    <source>
        <dbReference type="PROSITE" id="PS50109"/>
    </source>
</evidence>
<keyword evidence="3 4" id="KW-0597">Phosphoprotein</keyword>
<feature type="modified residue" description="4-aspartylphosphate" evidence="4">
    <location>
        <position position="55"/>
    </location>
</feature>
<dbReference type="SMART" id="SM00388">
    <property type="entry name" value="HisKA"/>
    <property type="match status" value="1"/>
</dbReference>
<evidence type="ECO:0000259" key="6">
    <source>
        <dbReference type="PROSITE" id="PS50110"/>
    </source>
</evidence>
<dbReference type="Pfam" id="PF08447">
    <property type="entry name" value="PAS_3"/>
    <property type="match status" value="1"/>
</dbReference>
<dbReference type="InterPro" id="IPR029016">
    <property type="entry name" value="GAF-like_dom_sf"/>
</dbReference>
<dbReference type="CDD" id="cd00130">
    <property type="entry name" value="PAS"/>
    <property type="match status" value="1"/>
</dbReference>
<dbReference type="SMART" id="SM00387">
    <property type="entry name" value="HATPase_c"/>
    <property type="match status" value="1"/>
</dbReference>
<dbReference type="PRINTS" id="PR00344">
    <property type="entry name" value="BCTRLSENSOR"/>
</dbReference>
<protein>
    <recommendedName>
        <fullName evidence="2">histidine kinase</fullName>
        <ecNumber evidence="2">2.7.13.3</ecNumber>
    </recommendedName>
</protein>
<dbReference type="PROSITE" id="PS50109">
    <property type="entry name" value="HIS_KIN"/>
    <property type="match status" value="1"/>
</dbReference>
<feature type="domain" description="Response regulatory" evidence="6">
    <location>
        <begin position="6"/>
        <end position="123"/>
    </location>
</feature>
<evidence type="ECO:0000256" key="4">
    <source>
        <dbReference type="PROSITE-ProRule" id="PRU00169"/>
    </source>
</evidence>
<dbReference type="PANTHER" id="PTHR43547">
    <property type="entry name" value="TWO-COMPONENT HISTIDINE KINASE"/>
    <property type="match status" value="1"/>
</dbReference>
<accession>A0A7I9VRT7</accession>
<dbReference type="InterPro" id="IPR003594">
    <property type="entry name" value="HATPase_dom"/>
</dbReference>
<keyword evidence="8" id="KW-1185">Reference proteome</keyword>
<dbReference type="InterPro" id="IPR036097">
    <property type="entry name" value="HisK_dim/P_sf"/>
</dbReference>
<feature type="domain" description="Histidine kinase" evidence="5">
    <location>
        <begin position="460"/>
        <end position="677"/>
    </location>
</feature>
<dbReference type="InterPro" id="IPR003661">
    <property type="entry name" value="HisK_dim/P_dom"/>
</dbReference>
<dbReference type="Pfam" id="PF00072">
    <property type="entry name" value="Response_reg"/>
    <property type="match status" value="1"/>
</dbReference>
<dbReference type="EC" id="2.7.13.3" evidence="2"/>
<evidence type="ECO:0000256" key="2">
    <source>
        <dbReference type="ARBA" id="ARBA00012438"/>
    </source>
</evidence>
<dbReference type="InterPro" id="IPR004358">
    <property type="entry name" value="Sig_transdc_His_kin-like_C"/>
</dbReference>
<dbReference type="PANTHER" id="PTHR43547:SF2">
    <property type="entry name" value="HYBRID SIGNAL TRANSDUCTION HISTIDINE KINASE C"/>
    <property type="match status" value="1"/>
</dbReference>
<dbReference type="CDD" id="cd00075">
    <property type="entry name" value="HATPase"/>
    <property type="match status" value="1"/>
</dbReference>
<dbReference type="InterPro" id="IPR011006">
    <property type="entry name" value="CheY-like_superfamily"/>
</dbReference>
<dbReference type="SUPFAM" id="SSF47384">
    <property type="entry name" value="Homodimeric domain of signal transducing histidine kinase"/>
    <property type="match status" value="1"/>
</dbReference>
<gene>
    <name evidence="7" type="ORF">AMYX_38840</name>
</gene>
<dbReference type="Gene3D" id="3.30.565.10">
    <property type="entry name" value="Histidine kinase-like ATPase, C-terminal domain"/>
    <property type="match status" value="1"/>
</dbReference>
<dbReference type="SMART" id="SM00448">
    <property type="entry name" value="REC"/>
    <property type="match status" value="1"/>
</dbReference>
<evidence type="ECO:0000313" key="7">
    <source>
        <dbReference type="EMBL" id="GEJ59143.1"/>
    </source>
</evidence>
<dbReference type="SUPFAM" id="SSF55781">
    <property type="entry name" value="GAF domain-like"/>
    <property type="match status" value="1"/>
</dbReference>
<dbReference type="InterPro" id="IPR001789">
    <property type="entry name" value="Sig_transdc_resp-reg_receiver"/>
</dbReference>
<dbReference type="SMART" id="SM00091">
    <property type="entry name" value="PAS"/>
    <property type="match status" value="1"/>
</dbReference>
<dbReference type="Pfam" id="PF00512">
    <property type="entry name" value="HisKA"/>
    <property type="match status" value="1"/>
</dbReference>
<dbReference type="RefSeq" id="WP_176068372.1">
    <property type="nucleotide sequence ID" value="NZ_BJTG01000011.1"/>
</dbReference>
<organism evidence="7 8">
    <name type="scientific">Anaeromyxobacter diazotrophicus</name>
    <dbReference type="NCBI Taxonomy" id="2590199"/>
    <lineage>
        <taxon>Bacteria</taxon>
        <taxon>Pseudomonadati</taxon>
        <taxon>Myxococcota</taxon>
        <taxon>Myxococcia</taxon>
        <taxon>Myxococcales</taxon>
        <taxon>Cystobacterineae</taxon>
        <taxon>Anaeromyxobacteraceae</taxon>
        <taxon>Anaeromyxobacter</taxon>
    </lineage>
</organism>
<comment type="caution">
    <text evidence="7">The sequence shown here is derived from an EMBL/GenBank/DDBJ whole genome shotgun (WGS) entry which is preliminary data.</text>
</comment>
<dbReference type="EMBL" id="BJTG01000011">
    <property type="protein sequence ID" value="GEJ59143.1"/>
    <property type="molecule type" value="Genomic_DNA"/>
</dbReference>
<comment type="catalytic activity">
    <reaction evidence="1">
        <text>ATP + protein L-histidine = ADP + protein N-phospho-L-histidine.</text>
        <dbReference type="EC" id="2.7.13.3"/>
    </reaction>
</comment>
<sequence>MSEAIQILLVDDRPSNLLALEAALASPEYELVKAESGAEALRFLLKHDCALILMDVQMPGMDGYETARLVRQNERTRNIPIVFVTAFAEDEARVLAGYESGGVDYLRKPLQPEVLRSKVAAFVALHRARLEIQRQAELLRAHERREHAHTLAQLEVRALRRQQVAQRRYQTLVEGLSHAIAWTLDPLTLGCTFVSPSAGPLLGFPLERWTAEPASWLERLPPADRPRFAAAAAALSPGGAPATLEHRLFRADRSTAFFETTLRLLPGDEPSRVELHALSVDVTASVHARSEAAFLARASDELSRSLEVHELAQAGAAMAAGSLAEWACVEVEGFAAVVAHASPELQAPAERAAERLGRSERRGVAAPALLEGPLPLAPAGADAAELPEALRAASAFVLPLVARGQRLGTLSLFAAAGRFGAHDRGLAEEFARRLTQGIENALLHAKTAAAVRAREEFLSIASHELRTPLSALHLQVELLRKQSARPGAAVDPETQRRLGVVARQVDRLTALVNTLLDLARIRSERLSLELAPCDLAEVVRETAARFEAELGASRRALAVEVADGLVGRWDRTRLEQLVTNLVANAVKHGGSGAITVRAERSVAGAALTVADTGPGIPAAEQARLFAPFAQGHHPGRGGLGLGLYIARSIAEAHGGHIALESGAGRGTTFRVELPLTFAVAAPPELRPPAPRALAGPA</sequence>
<dbReference type="PROSITE" id="PS50110">
    <property type="entry name" value="RESPONSE_REGULATORY"/>
    <property type="match status" value="1"/>
</dbReference>
<dbReference type="InterPro" id="IPR036890">
    <property type="entry name" value="HATPase_C_sf"/>
</dbReference>
<name>A0A7I9VRT7_9BACT</name>
<dbReference type="Pfam" id="PF02518">
    <property type="entry name" value="HATPase_c"/>
    <property type="match status" value="1"/>
</dbReference>
<dbReference type="InterPro" id="IPR035965">
    <property type="entry name" value="PAS-like_dom_sf"/>
</dbReference>
<evidence type="ECO:0000313" key="8">
    <source>
        <dbReference type="Proteomes" id="UP000503640"/>
    </source>
</evidence>
<dbReference type="Gene3D" id="3.30.450.20">
    <property type="entry name" value="PAS domain"/>
    <property type="match status" value="1"/>
</dbReference>
<proteinExistence type="predicted"/>